<dbReference type="CDD" id="cd07185">
    <property type="entry name" value="OmpA_C-like"/>
    <property type="match status" value="1"/>
</dbReference>
<sequence>MTSTVDPINLPQRTASNDTEIDREALARLLIEIARNVDPDYRARFDGVPTADPRMETLRQLLVSREISELSRVTHLLDEPEQLAAAVGNVLPDAAARASHAQLGEALAPAVEMAAQRSIQKNPHTLTDILYPVFLPAIRKSIGEKIDQTFQSLNESLRHIFTWHGLKWRFEAWRTGTSFSEVVLNHSLVYRVEHVFLISRSSGLLIAHVTAENATSEDPQLISSMLSAIQDFVKDSFNEKEQSGLDTIRFGELRLWSEVGPFATLVAVIRGNPPEELHEVIRDVLLRIHDESSQALERFDGDSSKLLGVETQLQTCVELQHADSNRGFPWLVVSAILLVLIAAGGWFFLSWQSGQRWQAYLSRLATQPGIVVSEQKISGGQFYIAGLRDPLTADPQSLLSGTQVDPARVHSNWQFYQSFEPGFVLKRLTASLAPPASVRLSVVDNRIVAEGEATTTWINQARAAAQQLSAGGPVFDISGVRDVSAEERWQAYVSRLETQPGLIVADQNVRDGQFYITGLRDPLAADPQSLLAGTQVDPARVHASWQFYQSLEPQFVLKRLTASLAPPDSVRLSIVDGRIVAAGEATTAWINRARSAAQQLSAGGPVFDISGVHDVSPEERWQAYVSRLETQPGIIVAQQNVRDGQFYITGLRDPLAADPQSLLSGTQVDPARVHASWQFYQSLEPAFVLKRLTASLYPPHTVRLSIVNDRIVAEGEAPDTWIDRARAAARQLSAGGPEFDISKVRDVSPDARAAEHWQYYVSRLEAQPGIIVAQQTERGGHFYISGLRDPLAADPQALLSGTDVDPARVHSQWQFYQSLDPKFVVKRLTASLSPPKSIRLSIVQGRIVVVGEASAGWISRAQAAAEQLSADGVVLDVSQLRELNLVELNHLREAIQTTDIFFSSGRVVPGPEQTPVLDRLADQLKEFAENARKAGVTARFMLTGHSDTTGRETANASISAARAETVRALLNKRGVAPELLLVRGAGTFEPAVPENENSRTGNSTNRRVSVTVNLE</sequence>
<dbReference type="PROSITE" id="PS51123">
    <property type="entry name" value="OMPA_2"/>
    <property type="match status" value="1"/>
</dbReference>
<evidence type="ECO:0000313" key="5">
    <source>
        <dbReference type="EMBL" id="MDX8523014.1"/>
    </source>
</evidence>
<dbReference type="InterPro" id="IPR036737">
    <property type="entry name" value="OmpA-like_sf"/>
</dbReference>
<dbReference type="PANTHER" id="PTHR30329:SF21">
    <property type="entry name" value="LIPOPROTEIN YIAD-RELATED"/>
    <property type="match status" value="1"/>
</dbReference>
<dbReference type="Proteomes" id="UP001276840">
    <property type="component" value="Unassembled WGS sequence"/>
</dbReference>
<dbReference type="SUPFAM" id="SSF103088">
    <property type="entry name" value="OmpA-like"/>
    <property type="match status" value="1"/>
</dbReference>
<dbReference type="Pfam" id="PF00691">
    <property type="entry name" value="OmpA"/>
    <property type="match status" value="1"/>
</dbReference>
<dbReference type="RefSeq" id="WP_320230738.1">
    <property type="nucleotide sequence ID" value="NZ_JAVIJF010000001.1"/>
</dbReference>
<evidence type="ECO:0000256" key="1">
    <source>
        <dbReference type="PROSITE-ProRule" id="PRU00473"/>
    </source>
</evidence>
<evidence type="ECO:0000256" key="2">
    <source>
        <dbReference type="SAM" id="MobiDB-lite"/>
    </source>
</evidence>
<keyword evidence="3" id="KW-0812">Transmembrane</keyword>
<keyword evidence="3" id="KW-1133">Transmembrane helix</keyword>
<dbReference type="InterPro" id="IPR050330">
    <property type="entry name" value="Bact_OuterMem_StrucFunc"/>
</dbReference>
<comment type="caution">
    <text evidence="5">The sequence shown here is derived from an EMBL/GenBank/DDBJ whole genome shotgun (WGS) entry which is preliminary data.</text>
</comment>
<keyword evidence="6" id="KW-1185">Reference proteome</keyword>
<dbReference type="InterPro" id="IPR006665">
    <property type="entry name" value="OmpA-like"/>
</dbReference>
<feature type="transmembrane region" description="Helical" evidence="3">
    <location>
        <begin position="328"/>
        <end position="349"/>
    </location>
</feature>
<feature type="region of interest" description="Disordered" evidence="2">
    <location>
        <begin position="991"/>
        <end position="1015"/>
    </location>
</feature>
<evidence type="ECO:0000259" key="4">
    <source>
        <dbReference type="PROSITE" id="PS51123"/>
    </source>
</evidence>
<gene>
    <name evidence="5" type="ORF">RFM68_00685</name>
</gene>
<evidence type="ECO:0000256" key="3">
    <source>
        <dbReference type="SAM" id="Phobius"/>
    </source>
</evidence>
<dbReference type="PANTHER" id="PTHR30329">
    <property type="entry name" value="STATOR ELEMENT OF FLAGELLAR MOTOR COMPLEX"/>
    <property type="match status" value="1"/>
</dbReference>
<name>A0ABU4ZF57_9HYPH</name>
<proteinExistence type="predicted"/>
<reference evidence="5 6" key="1">
    <citation type="submission" date="2023-08" db="EMBL/GenBank/DDBJ databases">
        <title>Implementing the SeqCode for naming new Mesorhizobium species isolated from Vachellia karroo root nodules.</title>
        <authorList>
            <person name="Van Lill M."/>
        </authorList>
    </citation>
    <scope>NUCLEOTIDE SEQUENCE [LARGE SCALE GENOMIC DNA]</scope>
    <source>
        <strain evidence="5 6">MSK 1335</strain>
    </source>
</reference>
<protein>
    <submittedName>
        <fullName evidence="5">OmpA family protein</fullName>
    </submittedName>
</protein>
<feature type="domain" description="OmpA-like" evidence="4">
    <location>
        <begin position="889"/>
        <end position="1015"/>
    </location>
</feature>
<keyword evidence="1 3" id="KW-0472">Membrane</keyword>
<evidence type="ECO:0000313" key="6">
    <source>
        <dbReference type="Proteomes" id="UP001276840"/>
    </source>
</evidence>
<feature type="compositionally biased region" description="Polar residues" evidence="2">
    <location>
        <begin position="998"/>
        <end position="1015"/>
    </location>
</feature>
<accession>A0ABU4ZF57</accession>
<dbReference type="EMBL" id="JAVIJF010000001">
    <property type="protein sequence ID" value="MDX8523014.1"/>
    <property type="molecule type" value="Genomic_DNA"/>
</dbReference>
<organism evidence="5 6">
    <name type="scientific">Mesorhizobium montanum</name>
    <dbReference type="NCBI Taxonomy" id="3072323"/>
    <lineage>
        <taxon>Bacteria</taxon>
        <taxon>Pseudomonadati</taxon>
        <taxon>Pseudomonadota</taxon>
        <taxon>Alphaproteobacteria</taxon>
        <taxon>Hyphomicrobiales</taxon>
        <taxon>Phyllobacteriaceae</taxon>
        <taxon>Mesorhizobium</taxon>
    </lineage>
</organism>
<dbReference type="Gene3D" id="3.30.1330.60">
    <property type="entry name" value="OmpA-like domain"/>
    <property type="match status" value="1"/>
</dbReference>